<organism evidence="1 2">
    <name type="scientific">Cruoricaptor ignavus</name>
    <dbReference type="NCBI Taxonomy" id="1118202"/>
    <lineage>
        <taxon>Bacteria</taxon>
        <taxon>Pseudomonadati</taxon>
        <taxon>Bacteroidota</taxon>
        <taxon>Flavobacteriia</taxon>
        <taxon>Flavobacteriales</taxon>
        <taxon>Weeksellaceae</taxon>
        <taxon>Cruoricaptor</taxon>
    </lineage>
</organism>
<dbReference type="Pfam" id="PF21845">
    <property type="entry name" value="DUF6904"/>
    <property type="match status" value="1"/>
</dbReference>
<dbReference type="InterPro" id="IPR054199">
    <property type="entry name" value="DUF6904"/>
</dbReference>
<keyword evidence="2" id="KW-1185">Reference proteome</keyword>
<dbReference type="OrthoDB" id="1122716at2"/>
<accession>A0A1M6HR55</accession>
<evidence type="ECO:0000313" key="1">
    <source>
        <dbReference type="EMBL" id="SHJ24637.1"/>
    </source>
</evidence>
<proteinExistence type="predicted"/>
<dbReference type="Proteomes" id="UP000184335">
    <property type="component" value="Unassembled WGS sequence"/>
</dbReference>
<dbReference type="RefSeq" id="WP_073180991.1">
    <property type="nucleotide sequence ID" value="NZ_FQYI01000016.1"/>
</dbReference>
<name>A0A1M6HR55_9FLAO</name>
<evidence type="ECO:0000313" key="2">
    <source>
        <dbReference type="Proteomes" id="UP000184335"/>
    </source>
</evidence>
<gene>
    <name evidence="1" type="ORF">SAMN05443429_1169</name>
</gene>
<protein>
    <submittedName>
        <fullName evidence="1">Uncharacterized protein</fullName>
    </submittedName>
</protein>
<sequence length="224" mass="26367">MIYAVPTKKGIGVELWGTRADLQYLYDVISKFWGDDIPAGIRGSEDKDNLISSFSYELRKASYGSRLTRDTSHYYFEETPYYGFKVSWVHILFTLATIKYNMKLVQTNKADIAMILHIEYWVEKAMKDYDPIGAIALLPYFDDAICAGNEYLYLYMRHINLRFFEMKGGKISFRKLGDLMRTAVYSSDEYKELLNFMRSEAKNHKCQIQDMELNDDNEIYEIEW</sequence>
<reference evidence="1 2" key="1">
    <citation type="submission" date="2016-11" db="EMBL/GenBank/DDBJ databases">
        <authorList>
            <person name="Jaros S."/>
            <person name="Januszkiewicz K."/>
            <person name="Wedrychowicz H."/>
        </authorList>
    </citation>
    <scope>NUCLEOTIDE SEQUENCE [LARGE SCALE GENOMIC DNA]</scope>
    <source>
        <strain evidence="1 2">DSM 25479</strain>
    </source>
</reference>
<dbReference type="AlphaFoldDB" id="A0A1M6HR55"/>
<dbReference type="EMBL" id="FQYI01000016">
    <property type="protein sequence ID" value="SHJ24637.1"/>
    <property type="molecule type" value="Genomic_DNA"/>
</dbReference>
<dbReference type="STRING" id="1118202.SAMN05443429_1169"/>